<dbReference type="InParanoid" id="A0A5K4EMR3"/>
<organism evidence="2">
    <name type="scientific">Schistosoma mansoni</name>
    <name type="common">Blood fluke</name>
    <dbReference type="NCBI Taxonomy" id="6183"/>
    <lineage>
        <taxon>Eukaryota</taxon>
        <taxon>Metazoa</taxon>
        <taxon>Spiralia</taxon>
        <taxon>Lophotrochozoa</taxon>
        <taxon>Platyhelminthes</taxon>
        <taxon>Trematoda</taxon>
        <taxon>Digenea</taxon>
        <taxon>Strigeidida</taxon>
        <taxon>Schistosomatoidea</taxon>
        <taxon>Schistosomatidae</taxon>
        <taxon>Schistosoma</taxon>
    </lineage>
</organism>
<dbReference type="ExpressionAtlas" id="A0A5K4EMR3">
    <property type="expression patterns" value="baseline"/>
</dbReference>
<dbReference type="WBParaSite" id="Smp_133820.3">
    <property type="protein sequence ID" value="Smp_133820.3"/>
    <property type="gene ID" value="Smp_133820"/>
</dbReference>
<reference evidence="2" key="1">
    <citation type="submission" date="2019-11" db="UniProtKB">
        <authorList>
            <consortium name="WormBaseParasite"/>
        </authorList>
    </citation>
    <scope>IDENTIFICATION</scope>
    <source>
        <strain evidence="2">Puerto Rican</strain>
    </source>
</reference>
<name>A0A5K4EMR3_SCHMA</name>
<protein>
    <submittedName>
        <fullName evidence="2">Peptidyl-prolyl cis-trans isomerase-like</fullName>
    </submittedName>
</protein>
<evidence type="ECO:0000313" key="2">
    <source>
        <dbReference type="WBParaSite" id="Smp_133820.3"/>
    </source>
</evidence>
<dbReference type="AlphaFoldDB" id="A0A5K4EMR3"/>
<evidence type="ECO:0000256" key="1">
    <source>
        <dbReference type="SAM" id="MobiDB-lite"/>
    </source>
</evidence>
<proteinExistence type="predicted"/>
<dbReference type="STRING" id="6183.A0A5K4EMR3"/>
<sequence>MSDNDEAIGPLPTENSNEADDNDQNEPREDTVGPLPSEMMQFQEDVSENGDSVAIPKKKRKDIIVLTFLLSR</sequence>
<feature type="region of interest" description="Disordered" evidence="1">
    <location>
        <begin position="1"/>
        <end position="53"/>
    </location>
</feature>
<accession>A0A5K4EMR3</accession>